<gene>
    <name evidence="1" type="ORF">TL5118_01563</name>
    <name evidence="2" type="ORF">TL5120_02317</name>
</gene>
<dbReference type="RefSeq" id="WP_058243710.1">
    <property type="nucleotide sequence ID" value="NZ_CYSB01000025.1"/>
</dbReference>
<name>A0A0P1FUP5_9RHOB</name>
<organism evidence="2 4">
    <name type="scientific">Thalassovita autumnalis</name>
    <dbReference type="NCBI Taxonomy" id="2072972"/>
    <lineage>
        <taxon>Bacteria</taxon>
        <taxon>Pseudomonadati</taxon>
        <taxon>Pseudomonadota</taxon>
        <taxon>Alphaproteobacteria</taxon>
        <taxon>Rhodobacterales</taxon>
        <taxon>Roseobacteraceae</taxon>
        <taxon>Thalassovita</taxon>
    </lineage>
</organism>
<dbReference type="Proteomes" id="UP000051086">
    <property type="component" value="Unassembled WGS sequence"/>
</dbReference>
<dbReference type="InterPro" id="IPR045516">
    <property type="entry name" value="DUF6477"/>
</dbReference>
<evidence type="ECO:0000313" key="2">
    <source>
        <dbReference type="EMBL" id="CUH72516.1"/>
    </source>
</evidence>
<protein>
    <submittedName>
        <fullName evidence="2">Uncharacterized protein</fullName>
    </submittedName>
</protein>
<keyword evidence="3" id="KW-1185">Reference proteome</keyword>
<sequence>MCELTIALKTLKRPRLLTAAARHGLPPYRRERHLSRILRQDSLPTPRKALTKLLDLETEMNARRQQAQNDYCIADHVAVLTALMAEARLLQSAPPNISQRLEPA</sequence>
<dbReference type="AlphaFoldDB" id="A0A0P1FUP5"/>
<accession>A0A0P1FUP5</accession>
<reference evidence="1 3" key="1">
    <citation type="submission" date="2015-09" db="EMBL/GenBank/DDBJ databases">
        <authorList>
            <person name="Rodrigo-Torres L."/>
            <person name="Arahal D.R."/>
        </authorList>
    </citation>
    <scope>NUCLEOTIDE SEQUENCE [LARGE SCALE GENOMIC DNA]</scope>
    <source>
        <strain evidence="1 3">CECT 5118</strain>
    </source>
</reference>
<proteinExistence type="predicted"/>
<evidence type="ECO:0000313" key="3">
    <source>
        <dbReference type="Proteomes" id="UP000051086"/>
    </source>
</evidence>
<dbReference type="EMBL" id="CYSC01000032">
    <property type="protein sequence ID" value="CUH72516.1"/>
    <property type="molecule type" value="Genomic_DNA"/>
</dbReference>
<reference evidence="2 4" key="2">
    <citation type="submission" date="2015-09" db="EMBL/GenBank/DDBJ databases">
        <authorList>
            <consortium name="Swine Surveillance"/>
        </authorList>
    </citation>
    <scope>NUCLEOTIDE SEQUENCE [LARGE SCALE GENOMIC DNA]</scope>
    <source>
        <strain evidence="2 4">5120</strain>
    </source>
</reference>
<dbReference type="EMBL" id="CYSB01000025">
    <property type="protein sequence ID" value="CUH66001.1"/>
    <property type="molecule type" value="Genomic_DNA"/>
</dbReference>
<evidence type="ECO:0000313" key="4">
    <source>
        <dbReference type="Proteomes" id="UP000051887"/>
    </source>
</evidence>
<dbReference type="Pfam" id="PF20083">
    <property type="entry name" value="DUF6477"/>
    <property type="match status" value="1"/>
</dbReference>
<evidence type="ECO:0000313" key="1">
    <source>
        <dbReference type="EMBL" id="CUH66001.1"/>
    </source>
</evidence>
<dbReference type="OrthoDB" id="7875218at2"/>
<dbReference type="Proteomes" id="UP000051887">
    <property type="component" value="Unassembled WGS sequence"/>
</dbReference>